<sequence>MEYFLLSRYPCHPSVIIIELGLSHLKYSVSKFRISFYIRIKKNFFSCISSTLPENQIPCTWSLQLYLYFPKLGSLILTETLSLPIKYSLISISLAISVFITNNYLKIAALKCPVTVIFIVNVHLTK</sequence>
<dbReference type="AlphaFoldDB" id="A0A059EW95"/>
<proteinExistence type="predicted"/>
<name>A0A059EW95_9MICR</name>
<evidence type="ECO:0000313" key="2">
    <source>
        <dbReference type="Proteomes" id="UP000030655"/>
    </source>
</evidence>
<organism evidence="1 2">
    <name type="scientific">Anncaliia algerae PRA339</name>
    <dbReference type="NCBI Taxonomy" id="1288291"/>
    <lineage>
        <taxon>Eukaryota</taxon>
        <taxon>Fungi</taxon>
        <taxon>Fungi incertae sedis</taxon>
        <taxon>Microsporidia</taxon>
        <taxon>Tubulinosematoidea</taxon>
        <taxon>Tubulinosematidae</taxon>
        <taxon>Anncaliia</taxon>
    </lineage>
</organism>
<dbReference type="HOGENOM" id="CLU_1981109_0_0_1"/>
<accession>A0A059EW95</accession>
<dbReference type="VEuPathDB" id="MicrosporidiaDB:H312_03299"/>
<dbReference type="EMBL" id="KK365300">
    <property type="protein sequence ID" value="KCZ79313.1"/>
    <property type="molecule type" value="Genomic_DNA"/>
</dbReference>
<keyword evidence="2" id="KW-1185">Reference proteome</keyword>
<evidence type="ECO:0000313" key="1">
    <source>
        <dbReference type="EMBL" id="KCZ79313.1"/>
    </source>
</evidence>
<protein>
    <submittedName>
        <fullName evidence="1">Uncharacterized protein</fullName>
    </submittedName>
</protein>
<reference evidence="1 2" key="2">
    <citation type="submission" date="2014-03" db="EMBL/GenBank/DDBJ databases">
        <title>The Genome Sequence of Anncaliia algerae insect isolate PRA339.</title>
        <authorList>
            <consortium name="The Broad Institute Genome Sequencing Platform"/>
            <consortium name="The Broad Institute Genome Sequencing Center for Infectious Disease"/>
            <person name="Cuomo C."/>
            <person name="Becnel J."/>
            <person name="Sanscrainte N."/>
            <person name="Walker B."/>
            <person name="Young S.K."/>
            <person name="Zeng Q."/>
            <person name="Gargeya S."/>
            <person name="Fitzgerald M."/>
            <person name="Haas B."/>
            <person name="Abouelleil A."/>
            <person name="Alvarado L."/>
            <person name="Arachchi H.M."/>
            <person name="Berlin A.M."/>
            <person name="Chapman S.B."/>
            <person name="Dewar J."/>
            <person name="Goldberg J."/>
            <person name="Griggs A."/>
            <person name="Gujja S."/>
            <person name="Hansen M."/>
            <person name="Howarth C."/>
            <person name="Imamovic A."/>
            <person name="Larimer J."/>
            <person name="McCowan C."/>
            <person name="Murphy C."/>
            <person name="Neiman D."/>
            <person name="Pearson M."/>
            <person name="Priest M."/>
            <person name="Roberts A."/>
            <person name="Saif S."/>
            <person name="Shea T."/>
            <person name="Sisk P."/>
            <person name="Sykes S."/>
            <person name="Wortman J."/>
            <person name="Nusbaum C."/>
            <person name="Birren B."/>
        </authorList>
    </citation>
    <scope>NUCLEOTIDE SEQUENCE [LARGE SCALE GENOMIC DNA]</scope>
    <source>
        <strain evidence="1 2">PRA339</strain>
    </source>
</reference>
<dbReference type="Proteomes" id="UP000030655">
    <property type="component" value="Unassembled WGS sequence"/>
</dbReference>
<gene>
    <name evidence="1" type="ORF">H312_03299</name>
</gene>
<reference evidence="2" key="1">
    <citation type="submission" date="2013-02" db="EMBL/GenBank/DDBJ databases">
        <authorList>
            <consortium name="The Broad Institute Genome Sequencing Platform"/>
            <person name="Cuomo C."/>
            <person name="Becnel J."/>
            <person name="Sanscrainte N."/>
            <person name="Walker B."/>
            <person name="Young S.K."/>
            <person name="Zeng Q."/>
            <person name="Gargeya S."/>
            <person name="Fitzgerald M."/>
            <person name="Haas B."/>
            <person name="Abouelleil A."/>
            <person name="Alvarado L."/>
            <person name="Arachchi H.M."/>
            <person name="Berlin A.M."/>
            <person name="Chapman S.B."/>
            <person name="Dewar J."/>
            <person name="Goldberg J."/>
            <person name="Griggs A."/>
            <person name="Gujja S."/>
            <person name="Hansen M."/>
            <person name="Howarth C."/>
            <person name="Imamovic A."/>
            <person name="Larimer J."/>
            <person name="McCowan C."/>
            <person name="Murphy C."/>
            <person name="Neiman D."/>
            <person name="Pearson M."/>
            <person name="Priest M."/>
            <person name="Roberts A."/>
            <person name="Saif S."/>
            <person name="Shea T."/>
            <person name="Sisk P."/>
            <person name="Sykes S."/>
            <person name="Wortman J."/>
            <person name="Nusbaum C."/>
            <person name="Birren B."/>
        </authorList>
    </citation>
    <scope>NUCLEOTIDE SEQUENCE [LARGE SCALE GENOMIC DNA]</scope>
    <source>
        <strain evidence="2">PRA339</strain>
    </source>
</reference>